<proteinExistence type="predicted"/>
<reference evidence="2" key="1">
    <citation type="submission" date="2016-02" db="EMBL/GenBank/DDBJ databases">
        <title>Draft genome sequence of Microdochium bolleyi, a fungal endophyte of beachgrass.</title>
        <authorList>
            <consortium name="DOE Joint Genome Institute"/>
            <person name="David A.S."/>
            <person name="May G."/>
            <person name="Haridas S."/>
            <person name="Lim J."/>
            <person name="Wang M."/>
            <person name="Labutti K."/>
            <person name="Lipzen A."/>
            <person name="Barry K."/>
            <person name="Grigoriev I.V."/>
        </authorList>
    </citation>
    <scope>NUCLEOTIDE SEQUENCE [LARGE SCALE GENOMIC DNA]</scope>
    <source>
        <strain evidence="2">J235TASD1</strain>
    </source>
</reference>
<gene>
    <name evidence="1" type="ORF">Micbo1qcDRAFT_168261</name>
</gene>
<name>A0A136IPD2_9PEZI</name>
<dbReference type="InParanoid" id="A0A136IPD2"/>
<organism evidence="1 2">
    <name type="scientific">Microdochium bolleyi</name>
    <dbReference type="NCBI Taxonomy" id="196109"/>
    <lineage>
        <taxon>Eukaryota</taxon>
        <taxon>Fungi</taxon>
        <taxon>Dikarya</taxon>
        <taxon>Ascomycota</taxon>
        <taxon>Pezizomycotina</taxon>
        <taxon>Sordariomycetes</taxon>
        <taxon>Xylariomycetidae</taxon>
        <taxon>Xylariales</taxon>
        <taxon>Microdochiaceae</taxon>
        <taxon>Microdochium</taxon>
    </lineage>
</organism>
<dbReference type="AlphaFoldDB" id="A0A136IPD2"/>
<dbReference type="Proteomes" id="UP000070501">
    <property type="component" value="Unassembled WGS sequence"/>
</dbReference>
<evidence type="ECO:0000313" key="1">
    <source>
        <dbReference type="EMBL" id="KXJ86767.1"/>
    </source>
</evidence>
<keyword evidence="2" id="KW-1185">Reference proteome</keyword>
<evidence type="ECO:0000313" key="2">
    <source>
        <dbReference type="Proteomes" id="UP000070501"/>
    </source>
</evidence>
<protein>
    <submittedName>
        <fullName evidence="1">Uncharacterized protein</fullName>
    </submittedName>
</protein>
<dbReference type="EMBL" id="KQ964266">
    <property type="protein sequence ID" value="KXJ86767.1"/>
    <property type="molecule type" value="Genomic_DNA"/>
</dbReference>
<accession>A0A136IPD2</accession>
<sequence length="104" mass="11786">MVYVSQRISCPIFILVSALTSGRPHEPSAVLRAKHVDIDIANHLRQMGTRARRTDSRGTPKLSSGCPLAVVYRLTKEVRVLPRWERLDVNFSYMHQNSALNLTN</sequence>